<accession>A0AAJ0B812</accession>
<evidence type="ECO:0000313" key="2">
    <source>
        <dbReference type="EMBL" id="KAK1753383.1"/>
    </source>
</evidence>
<feature type="region of interest" description="Disordered" evidence="1">
    <location>
        <begin position="1"/>
        <end position="30"/>
    </location>
</feature>
<protein>
    <submittedName>
        <fullName evidence="2">Uncharacterized protein</fullName>
    </submittedName>
</protein>
<gene>
    <name evidence="2" type="ORF">QBC47DRAFT_325622</name>
</gene>
<dbReference type="EMBL" id="MU839837">
    <property type="protein sequence ID" value="KAK1753383.1"/>
    <property type="molecule type" value="Genomic_DNA"/>
</dbReference>
<dbReference type="Proteomes" id="UP001239445">
    <property type="component" value="Unassembled WGS sequence"/>
</dbReference>
<keyword evidence="3" id="KW-1185">Reference proteome</keyword>
<proteinExistence type="predicted"/>
<comment type="caution">
    <text evidence="2">The sequence shown here is derived from an EMBL/GenBank/DDBJ whole genome shotgun (WGS) entry which is preliminary data.</text>
</comment>
<dbReference type="AlphaFoldDB" id="A0AAJ0B812"/>
<feature type="compositionally biased region" description="Basic and acidic residues" evidence="1">
    <location>
        <begin position="9"/>
        <end position="23"/>
    </location>
</feature>
<feature type="non-terminal residue" evidence="2">
    <location>
        <position position="231"/>
    </location>
</feature>
<sequence length="231" mass="26016">MNLDGWEEIDSKSAEPAEQRENDDPSPAYEDVVYRRQRKADGPPQLHILGATWGGVNVTAEVSAMVGDDETLSLNMHTLHHSLQPDPVFGVVKTLTVLYRYDEGRGDVRLLNVPEYIPSETLRITPTAHDEDAAGGYLALVNNTTWREGQVEILAVCYGPQRIKSPAVMRQLASYFEGRCGQIRMTNAFFTTDPWVGHRKSWSIYFRFVGSRRIQCVTGMEDGALETPWTR</sequence>
<name>A0AAJ0B812_9PEZI</name>
<evidence type="ECO:0000256" key="1">
    <source>
        <dbReference type="SAM" id="MobiDB-lite"/>
    </source>
</evidence>
<organism evidence="2 3">
    <name type="scientific">Echria macrotheca</name>
    <dbReference type="NCBI Taxonomy" id="438768"/>
    <lineage>
        <taxon>Eukaryota</taxon>
        <taxon>Fungi</taxon>
        <taxon>Dikarya</taxon>
        <taxon>Ascomycota</taxon>
        <taxon>Pezizomycotina</taxon>
        <taxon>Sordariomycetes</taxon>
        <taxon>Sordariomycetidae</taxon>
        <taxon>Sordariales</taxon>
        <taxon>Schizotheciaceae</taxon>
        <taxon>Echria</taxon>
    </lineage>
</organism>
<evidence type="ECO:0000313" key="3">
    <source>
        <dbReference type="Proteomes" id="UP001239445"/>
    </source>
</evidence>
<reference evidence="2" key="1">
    <citation type="submission" date="2023-06" db="EMBL/GenBank/DDBJ databases">
        <title>Genome-scale phylogeny and comparative genomics of the fungal order Sordariales.</title>
        <authorList>
            <consortium name="Lawrence Berkeley National Laboratory"/>
            <person name="Hensen N."/>
            <person name="Bonometti L."/>
            <person name="Westerberg I."/>
            <person name="Brannstrom I.O."/>
            <person name="Guillou S."/>
            <person name="Cros-Aarteil S."/>
            <person name="Calhoun S."/>
            <person name="Haridas S."/>
            <person name="Kuo A."/>
            <person name="Mondo S."/>
            <person name="Pangilinan J."/>
            <person name="Riley R."/>
            <person name="Labutti K."/>
            <person name="Andreopoulos B."/>
            <person name="Lipzen A."/>
            <person name="Chen C."/>
            <person name="Yanf M."/>
            <person name="Daum C."/>
            <person name="Ng V."/>
            <person name="Clum A."/>
            <person name="Steindorff A."/>
            <person name="Ohm R."/>
            <person name="Martin F."/>
            <person name="Silar P."/>
            <person name="Natvig D."/>
            <person name="Lalanne C."/>
            <person name="Gautier V."/>
            <person name="Ament-Velasquez S.L."/>
            <person name="Kruys A."/>
            <person name="Hutchinson M.I."/>
            <person name="Powell A.J."/>
            <person name="Barry K."/>
            <person name="Miller A.N."/>
            <person name="Grigoriev I.V."/>
            <person name="Debuchy R."/>
            <person name="Gladieux P."/>
            <person name="Thoren M.H."/>
            <person name="Johannesson H."/>
        </authorList>
    </citation>
    <scope>NUCLEOTIDE SEQUENCE</scope>
    <source>
        <strain evidence="2">PSN4</strain>
    </source>
</reference>